<reference evidence="1" key="1">
    <citation type="submission" date="2020-08" db="EMBL/GenBank/DDBJ databases">
        <authorList>
            <person name="Hu Y."/>
            <person name="Nguyen S.V."/>
            <person name="Li F."/>
            <person name="Fanning S."/>
        </authorList>
    </citation>
    <scope>NUCLEOTIDE SEQUENCE</scope>
    <source>
        <strain evidence="1">SYSU D8009</strain>
    </source>
</reference>
<evidence type="ECO:0000313" key="2">
    <source>
        <dbReference type="Proteomes" id="UP000600101"/>
    </source>
</evidence>
<dbReference type="AlphaFoldDB" id="A0A9X0UBW2"/>
<protein>
    <submittedName>
        <fullName evidence="1">Uncharacterized protein</fullName>
    </submittedName>
</protein>
<keyword evidence="2" id="KW-1185">Reference proteome</keyword>
<gene>
    <name evidence="1" type="ORF">H7965_04265</name>
</gene>
<dbReference type="RefSeq" id="WP_186769297.1">
    <property type="nucleotide sequence ID" value="NZ_JACOMF010000003.1"/>
</dbReference>
<evidence type="ECO:0000313" key="1">
    <source>
        <dbReference type="EMBL" id="MBC4014532.1"/>
    </source>
</evidence>
<proteinExistence type="predicted"/>
<dbReference type="EMBL" id="JACOMF010000003">
    <property type="protein sequence ID" value="MBC4014532.1"/>
    <property type="molecule type" value="Genomic_DNA"/>
</dbReference>
<organism evidence="1 2">
    <name type="scientific">Siccirubricoccus deserti</name>
    <dbReference type="NCBI Taxonomy" id="2013562"/>
    <lineage>
        <taxon>Bacteria</taxon>
        <taxon>Pseudomonadati</taxon>
        <taxon>Pseudomonadota</taxon>
        <taxon>Alphaproteobacteria</taxon>
        <taxon>Acetobacterales</taxon>
        <taxon>Roseomonadaceae</taxon>
        <taxon>Siccirubricoccus</taxon>
    </lineage>
</organism>
<name>A0A9X0UBW2_9PROT</name>
<sequence length="435" mass="47976">MNLSEFDFILMFATGDYERILFELDYNLNRARSPVLSLPIVYLDTQDYSRFGDVLRGKADISTEKIFNMLEARKRSGNVIFALSMPILGELLQYNADFRETTLKKAEAVERLCGGWALSYPSRLIAAEIAMAANRLGLLSTSVKPNVLWADRYWYPNAASTFGDLGATIKEALETEVAALPSRALRRRAARQARQLDLNKTARDAAQAIAANYGISVEAIIGPITALLRGTISSAEASRQLFACIAEPVSFVRTYFEIIESDRALPQWMSKSGEDLQVALLDFRGKLQPSMGIDTSRTLIQAMLIETARKLGQTMISLALDDTAEFGVDAALAERFSTEPLLASEVQTCEIVGAVCEAYVSQITGLIGGAEAKIEHSFGGDLMHALYLPHVDFWRGDRRFAALLKNAVPRYASRVVPTLKDLPAQIDAWQATASR</sequence>
<comment type="caution">
    <text evidence="1">The sequence shown here is derived from an EMBL/GenBank/DDBJ whole genome shotgun (WGS) entry which is preliminary data.</text>
</comment>
<dbReference type="Proteomes" id="UP000600101">
    <property type="component" value="Unassembled WGS sequence"/>
</dbReference>
<accession>A0A9X0UBW2</accession>